<dbReference type="Proteomes" id="UP000826195">
    <property type="component" value="Unassembled WGS sequence"/>
</dbReference>
<proteinExistence type="predicted"/>
<evidence type="ECO:0000313" key="2">
    <source>
        <dbReference type="Proteomes" id="UP000826195"/>
    </source>
</evidence>
<evidence type="ECO:0000313" key="1">
    <source>
        <dbReference type="EMBL" id="KAH0561587.1"/>
    </source>
</evidence>
<organism evidence="1 2">
    <name type="scientific">Cotesia glomerata</name>
    <name type="common">Lepidopteran parasitic wasp</name>
    <name type="synonym">Apanteles glomeratus</name>
    <dbReference type="NCBI Taxonomy" id="32391"/>
    <lineage>
        <taxon>Eukaryota</taxon>
        <taxon>Metazoa</taxon>
        <taxon>Ecdysozoa</taxon>
        <taxon>Arthropoda</taxon>
        <taxon>Hexapoda</taxon>
        <taxon>Insecta</taxon>
        <taxon>Pterygota</taxon>
        <taxon>Neoptera</taxon>
        <taxon>Endopterygota</taxon>
        <taxon>Hymenoptera</taxon>
        <taxon>Apocrita</taxon>
        <taxon>Ichneumonoidea</taxon>
        <taxon>Braconidae</taxon>
        <taxon>Microgastrinae</taxon>
        <taxon>Cotesia</taxon>
    </lineage>
</organism>
<keyword evidence="2" id="KW-1185">Reference proteome</keyword>
<comment type="caution">
    <text evidence="1">The sequence shown here is derived from an EMBL/GenBank/DDBJ whole genome shotgun (WGS) entry which is preliminary data.</text>
</comment>
<accession>A0AAV7IXU9</accession>
<protein>
    <submittedName>
        <fullName evidence="1">Uncharacterized protein</fullName>
    </submittedName>
</protein>
<gene>
    <name evidence="1" type="ORF">KQX54_017908</name>
</gene>
<dbReference type="EMBL" id="JAHXZJ010000374">
    <property type="protein sequence ID" value="KAH0561587.1"/>
    <property type="molecule type" value="Genomic_DNA"/>
</dbReference>
<reference evidence="1 2" key="1">
    <citation type="journal article" date="2021" name="J. Hered.">
        <title>A chromosome-level genome assembly of the parasitoid wasp, Cotesia glomerata (Hymenoptera: Braconidae).</title>
        <authorList>
            <person name="Pinto B.J."/>
            <person name="Weis J.J."/>
            <person name="Gamble T."/>
            <person name="Ode P.J."/>
            <person name="Paul R."/>
            <person name="Zaspel J.M."/>
        </authorList>
    </citation>
    <scope>NUCLEOTIDE SEQUENCE [LARGE SCALE GENOMIC DNA]</scope>
    <source>
        <strain evidence="1">CgM1</strain>
    </source>
</reference>
<name>A0AAV7IXU9_COTGL</name>
<sequence>MLDIEYIEIDLQEEEDTSGWCGMEPASEVVRLANSPRVAKTAEWEERVQQEKGHMLNPCIPLPDTRLDNYQGAPEWTLQLHPPPASSFSGLWLGEILFLPLDGEFPTRVSGASIDVHVDVLMPCSASHRLFSHH</sequence>
<dbReference type="AlphaFoldDB" id="A0AAV7IXU9"/>